<evidence type="ECO:0000256" key="6">
    <source>
        <dbReference type="ARBA" id="ARBA00023251"/>
    </source>
</evidence>
<keyword evidence="6 7" id="KW-0046">Antibiotic resistance</keyword>
<dbReference type="GO" id="GO:0046677">
    <property type="term" value="P:response to antibiotic"/>
    <property type="evidence" value="ECO:0007669"/>
    <property type="project" value="UniProtKB-KW"/>
</dbReference>
<sequence>MATSISSDLSFDPDRAVTADEVPPVVADLAAGAPIRWIWANGVHGRTYRIDRGDHTEYVKWGADHEEVDLELEAEKLRWARTSVTVPEVLGVGRDSATSTWMHTAGIPAQSAIAPRWKADPLTAARAIGAGLRRFHDHLPVADCPWSWRIADRATKIKKPEDQVLIEQAPPEDQLVVCHGDACSPNTLIGDDGRCAGHVDLGSLGVGDRWADLAIATYSLSWNFEPANEDELLAAYGVEPDVDRIAYYRRLWDAT</sequence>
<keyword evidence="3 7" id="KW-0547">Nucleotide-binding</keyword>
<keyword evidence="4 7" id="KW-0418">Kinase</keyword>
<dbReference type="GO" id="GO:0046872">
    <property type="term" value="F:metal ion binding"/>
    <property type="evidence" value="ECO:0007669"/>
    <property type="project" value="UniProtKB-KW"/>
</dbReference>
<feature type="domain" description="Aminoglycoside phosphotransferase" evidence="10">
    <location>
        <begin position="41"/>
        <end position="245"/>
    </location>
</feature>
<dbReference type="KEGG" id="mik:FOE78_17325"/>
<evidence type="ECO:0000259" key="10">
    <source>
        <dbReference type="Pfam" id="PF01636"/>
    </source>
</evidence>
<evidence type="ECO:0000256" key="1">
    <source>
        <dbReference type="ARBA" id="ARBA00006219"/>
    </source>
</evidence>
<comment type="similarity">
    <text evidence="1 7">Belongs to the aminoglycoside phosphotransferase family.</text>
</comment>
<evidence type="ECO:0000256" key="3">
    <source>
        <dbReference type="ARBA" id="ARBA00022741"/>
    </source>
</evidence>
<dbReference type="Pfam" id="PF01636">
    <property type="entry name" value="APH"/>
    <property type="match status" value="1"/>
</dbReference>
<dbReference type="Proteomes" id="UP000319263">
    <property type="component" value="Chromosome"/>
</dbReference>
<feature type="binding site" evidence="9">
    <location>
        <position position="186"/>
    </location>
    <ligand>
        <name>Mg(2+)</name>
        <dbReference type="ChEBI" id="CHEBI:18420"/>
    </ligand>
</feature>
<evidence type="ECO:0000313" key="12">
    <source>
        <dbReference type="Proteomes" id="UP000319263"/>
    </source>
</evidence>
<dbReference type="InterPro" id="IPR002575">
    <property type="entry name" value="Aminoglycoside_PTrfase"/>
</dbReference>
<dbReference type="PANTHER" id="PTHR21310:SF41">
    <property type="entry name" value="3'-PHOSPHOTRANSFERASE, PUTATIVE-RELATED"/>
    <property type="match status" value="1"/>
</dbReference>
<evidence type="ECO:0000256" key="5">
    <source>
        <dbReference type="ARBA" id="ARBA00022840"/>
    </source>
</evidence>
<accession>A0A516Q1Y0</accession>
<dbReference type="GO" id="GO:0016301">
    <property type="term" value="F:kinase activity"/>
    <property type="evidence" value="ECO:0007669"/>
    <property type="project" value="UniProtKB-KW"/>
</dbReference>
<dbReference type="SUPFAM" id="SSF56112">
    <property type="entry name" value="Protein kinase-like (PK-like)"/>
    <property type="match status" value="1"/>
</dbReference>
<feature type="active site" description="Proton acceptor" evidence="8">
    <location>
        <position position="181"/>
    </location>
</feature>
<dbReference type="InterPro" id="IPR024165">
    <property type="entry name" value="Kan/Strep_kinase"/>
</dbReference>
<gene>
    <name evidence="11" type="ORF">FOE78_17325</name>
</gene>
<feature type="binding site" evidence="9">
    <location>
        <position position="200"/>
    </location>
    <ligand>
        <name>Mg(2+)</name>
        <dbReference type="ChEBI" id="CHEBI:18420"/>
    </ligand>
</feature>
<organism evidence="11 12">
    <name type="scientific">Microlunatus elymi</name>
    <dbReference type="NCBI Taxonomy" id="2596828"/>
    <lineage>
        <taxon>Bacteria</taxon>
        <taxon>Bacillati</taxon>
        <taxon>Actinomycetota</taxon>
        <taxon>Actinomycetes</taxon>
        <taxon>Propionibacteriales</taxon>
        <taxon>Propionibacteriaceae</taxon>
        <taxon>Microlunatus</taxon>
    </lineage>
</organism>
<dbReference type="EMBL" id="CP041692">
    <property type="protein sequence ID" value="QDP97445.1"/>
    <property type="molecule type" value="Genomic_DNA"/>
</dbReference>
<dbReference type="RefSeq" id="WP_143987404.1">
    <property type="nucleotide sequence ID" value="NZ_CP041692.1"/>
</dbReference>
<dbReference type="PANTHER" id="PTHR21310">
    <property type="entry name" value="AMINOGLYCOSIDE PHOSPHOTRANSFERASE-RELATED-RELATED"/>
    <property type="match status" value="1"/>
</dbReference>
<evidence type="ECO:0000256" key="2">
    <source>
        <dbReference type="ARBA" id="ARBA00022679"/>
    </source>
</evidence>
<evidence type="ECO:0000256" key="7">
    <source>
        <dbReference type="PIRNR" id="PIRNR000706"/>
    </source>
</evidence>
<keyword evidence="9" id="KW-0460">Magnesium</keyword>
<keyword evidence="5 7" id="KW-0067">ATP-binding</keyword>
<dbReference type="AlphaFoldDB" id="A0A516Q1Y0"/>
<keyword evidence="9" id="KW-0479">Metal-binding</keyword>
<dbReference type="InterPro" id="IPR051678">
    <property type="entry name" value="AGP_Transferase"/>
</dbReference>
<dbReference type="GO" id="GO:0005524">
    <property type="term" value="F:ATP binding"/>
    <property type="evidence" value="ECO:0007669"/>
    <property type="project" value="UniProtKB-KW"/>
</dbReference>
<keyword evidence="2 7" id="KW-0808">Transferase</keyword>
<dbReference type="InterPro" id="IPR011009">
    <property type="entry name" value="Kinase-like_dom_sf"/>
</dbReference>
<proteinExistence type="inferred from homology"/>
<dbReference type="CDD" id="cd05150">
    <property type="entry name" value="APH"/>
    <property type="match status" value="1"/>
</dbReference>
<protein>
    <submittedName>
        <fullName evidence="11">Aminoglycoside 3'-phosphotransferase</fullName>
    </submittedName>
</protein>
<evidence type="ECO:0000313" key="11">
    <source>
        <dbReference type="EMBL" id="QDP97445.1"/>
    </source>
</evidence>
<dbReference type="Gene3D" id="3.30.200.20">
    <property type="entry name" value="Phosphorylase Kinase, domain 1"/>
    <property type="match status" value="1"/>
</dbReference>
<dbReference type="OrthoDB" id="3806873at2"/>
<keyword evidence="12" id="KW-1185">Reference proteome</keyword>
<evidence type="ECO:0000256" key="9">
    <source>
        <dbReference type="PIRSR" id="PIRSR000706-2"/>
    </source>
</evidence>
<dbReference type="Gene3D" id="3.90.1200.10">
    <property type="match status" value="1"/>
</dbReference>
<evidence type="ECO:0000256" key="4">
    <source>
        <dbReference type="ARBA" id="ARBA00022777"/>
    </source>
</evidence>
<dbReference type="PIRSF" id="PIRSF000706">
    <property type="entry name" value="Kanamycin_kin"/>
    <property type="match status" value="1"/>
</dbReference>
<reference evidence="11 12" key="1">
    <citation type="submission" date="2019-07" db="EMBL/GenBank/DDBJ databases">
        <title>Microlunatus dokdonensis sp. nov. isolated from the rhizospheric soil of the wild plant Elymus tsukushiensis.</title>
        <authorList>
            <person name="Ghim S.-Y."/>
            <person name="Hwang Y.-J."/>
            <person name="Son J.-S."/>
            <person name="Shin J.-H."/>
        </authorList>
    </citation>
    <scope>NUCLEOTIDE SEQUENCE [LARGE SCALE GENOMIC DNA]</scope>
    <source>
        <strain evidence="11 12">KUDC0627</strain>
    </source>
</reference>
<name>A0A516Q1Y0_9ACTN</name>
<dbReference type="GO" id="GO:0016773">
    <property type="term" value="F:phosphotransferase activity, alcohol group as acceptor"/>
    <property type="evidence" value="ECO:0007669"/>
    <property type="project" value="InterPro"/>
</dbReference>
<evidence type="ECO:0000256" key="8">
    <source>
        <dbReference type="PIRSR" id="PIRSR000706-1"/>
    </source>
</evidence>